<keyword evidence="2" id="KW-1185">Reference proteome</keyword>
<dbReference type="Proteomes" id="UP000245119">
    <property type="component" value="Linkage Group LG13"/>
</dbReference>
<evidence type="ECO:0000313" key="1">
    <source>
        <dbReference type="EMBL" id="PVD20226.1"/>
    </source>
</evidence>
<dbReference type="EMBL" id="PZQS01000013">
    <property type="protein sequence ID" value="PVD20226.1"/>
    <property type="molecule type" value="Genomic_DNA"/>
</dbReference>
<dbReference type="AlphaFoldDB" id="A0A2T7NGE3"/>
<name>A0A2T7NGE3_POMCA</name>
<reference evidence="1 2" key="1">
    <citation type="submission" date="2018-04" db="EMBL/GenBank/DDBJ databases">
        <title>The genome of golden apple snail Pomacea canaliculata provides insight into stress tolerance and invasive adaptation.</title>
        <authorList>
            <person name="Liu C."/>
            <person name="Liu B."/>
            <person name="Ren Y."/>
            <person name="Zhang Y."/>
            <person name="Wang H."/>
            <person name="Li S."/>
            <person name="Jiang F."/>
            <person name="Yin L."/>
            <person name="Zhang G."/>
            <person name="Qian W."/>
            <person name="Fan W."/>
        </authorList>
    </citation>
    <scope>NUCLEOTIDE SEQUENCE [LARGE SCALE GENOMIC DNA]</scope>
    <source>
        <strain evidence="1">SZHN2017</strain>
        <tissue evidence="1">Muscle</tissue>
    </source>
</reference>
<gene>
    <name evidence="1" type="ORF">C0Q70_20722</name>
</gene>
<comment type="caution">
    <text evidence="1">The sequence shown here is derived from an EMBL/GenBank/DDBJ whole genome shotgun (WGS) entry which is preliminary data.</text>
</comment>
<accession>A0A2T7NGE3</accession>
<evidence type="ECO:0000313" key="2">
    <source>
        <dbReference type="Proteomes" id="UP000245119"/>
    </source>
</evidence>
<sequence>MNETGLSSILKCGHNNRIIAGVRCQSFDAFSTLPHYKSQRLSSLSVTGSNFFKSLVSASLTSLLTPDMTGGTQVYLLVLALCGCGRLVWGHTGFHQEGSTFQKREPPLSISNFSHPCMDTWKCVSDKLGLKQLMSTGGISLASISASEVIDPLCSERLPAARKCLETSTNPNCTSKSSFLDIYRAFCKVKEGLKAGHTCWNATDVGQRNETCMATFLAAPKTSDRCGSLPTLQTCLVTKLQATSACTKEDVEVVKSLVADSISHVCNKSK</sequence>
<proteinExistence type="predicted"/>
<organism evidence="1 2">
    <name type="scientific">Pomacea canaliculata</name>
    <name type="common">Golden apple snail</name>
    <dbReference type="NCBI Taxonomy" id="400727"/>
    <lineage>
        <taxon>Eukaryota</taxon>
        <taxon>Metazoa</taxon>
        <taxon>Spiralia</taxon>
        <taxon>Lophotrochozoa</taxon>
        <taxon>Mollusca</taxon>
        <taxon>Gastropoda</taxon>
        <taxon>Caenogastropoda</taxon>
        <taxon>Architaenioglossa</taxon>
        <taxon>Ampullarioidea</taxon>
        <taxon>Ampullariidae</taxon>
        <taxon>Pomacea</taxon>
    </lineage>
</organism>
<protein>
    <submittedName>
        <fullName evidence="1">Uncharacterized protein</fullName>
    </submittedName>
</protein>